<evidence type="ECO:0000313" key="3">
    <source>
        <dbReference type="Proteomes" id="UP000823921"/>
    </source>
</evidence>
<comment type="caution">
    <text evidence="2">The sequence shown here is derived from an EMBL/GenBank/DDBJ whole genome shotgun (WGS) entry which is preliminary data.</text>
</comment>
<accession>A0A9D2MLT0</accession>
<reference evidence="2" key="2">
    <citation type="submission" date="2021-04" db="EMBL/GenBank/DDBJ databases">
        <authorList>
            <person name="Gilroy R."/>
        </authorList>
    </citation>
    <scope>NUCLEOTIDE SEQUENCE</scope>
    <source>
        <strain evidence="2">CHK192-8294</strain>
    </source>
</reference>
<sequence length="88" mass="10296">MARLQELSGQYREAAARLRLGLEAAKQRLEGQEGTERQVTNREILMLRQMLREMRELRQLAEEYYTRPRSGKYTTADLTAPRVNGEKL</sequence>
<dbReference type="Proteomes" id="UP000823921">
    <property type="component" value="Unassembled WGS sequence"/>
</dbReference>
<keyword evidence="1" id="KW-0175">Coiled coil</keyword>
<organism evidence="2 3">
    <name type="scientific">Candidatus Flavonifractor intestinigallinarum</name>
    <dbReference type="NCBI Taxonomy" id="2838586"/>
    <lineage>
        <taxon>Bacteria</taxon>
        <taxon>Bacillati</taxon>
        <taxon>Bacillota</taxon>
        <taxon>Clostridia</taxon>
        <taxon>Eubacteriales</taxon>
        <taxon>Oscillospiraceae</taxon>
        <taxon>Flavonifractor</taxon>
    </lineage>
</organism>
<evidence type="ECO:0000256" key="1">
    <source>
        <dbReference type="SAM" id="Coils"/>
    </source>
</evidence>
<gene>
    <name evidence="2" type="ORF">H9712_00670</name>
</gene>
<proteinExistence type="predicted"/>
<feature type="coiled-coil region" evidence="1">
    <location>
        <begin position="22"/>
        <end position="67"/>
    </location>
</feature>
<evidence type="ECO:0000313" key="2">
    <source>
        <dbReference type="EMBL" id="HJB79478.1"/>
    </source>
</evidence>
<name>A0A9D2MLT0_9FIRM</name>
<dbReference type="AlphaFoldDB" id="A0A9D2MLT0"/>
<protein>
    <submittedName>
        <fullName evidence="2">Uncharacterized protein</fullName>
    </submittedName>
</protein>
<reference evidence="2" key="1">
    <citation type="journal article" date="2021" name="PeerJ">
        <title>Extensive microbial diversity within the chicken gut microbiome revealed by metagenomics and culture.</title>
        <authorList>
            <person name="Gilroy R."/>
            <person name="Ravi A."/>
            <person name="Getino M."/>
            <person name="Pursley I."/>
            <person name="Horton D.L."/>
            <person name="Alikhan N.F."/>
            <person name="Baker D."/>
            <person name="Gharbi K."/>
            <person name="Hall N."/>
            <person name="Watson M."/>
            <person name="Adriaenssens E.M."/>
            <person name="Foster-Nyarko E."/>
            <person name="Jarju S."/>
            <person name="Secka A."/>
            <person name="Antonio M."/>
            <person name="Oren A."/>
            <person name="Chaudhuri R.R."/>
            <person name="La Ragione R."/>
            <person name="Hildebrand F."/>
            <person name="Pallen M.J."/>
        </authorList>
    </citation>
    <scope>NUCLEOTIDE SEQUENCE</scope>
    <source>
        <strain evidence="2">CHK192-8294</strain>
    </source>
</reference>
<dbReference type="EMBL" id="DWXO01000007">
    <property type="protein sequence ID" value="HJB79478.1"/>
    <property type="molecule type" value="Genomic_DNA"/>
</dbReference>